<dbReference type="InterPro" id="IPR029055">
    <property type="entry name" value="Ntn_hydrolases_N"/>
</dbReference>
<accession>A0A081NH07</accession>
<dbReference type="CDD" id="cd01908">
    <property type="entry name" value="YafJ"/>
    <property type="match status" value="1"/>
</dbReference>
<keyword evidence="4" id="KW-1185">Reference proteome</keyword>
<comment type="caution">
    <text evidence="3">The sequence shown here is derived from an EMBL/GenBank/DDBJ whole genome shotgun (WGS) entry which is preliminary data.</text>
</comment>
<dbReference type="Proteomes" id="UP000028073">
    <property type="component" value="Unassembled WGS sequence"/>
</dbReference>
<dbReference type="InterPro" id="IPR017932">
    <property type="entry name" value="GATase_2_dom"/>
</dbReference>
<dbReference type="STRING" id="1137799.GZ78_08585"/>
<dbReference type="RefSeq" id="WP_034834588.1">
    <property type="nucleotide sequence ID" value="NZ_JOKH01000002.1"/>
</dbReference>
<evidence type="ECO:0000256" key="1">
    <source>
        <dbReference type="ARBA" id="ARBA00022962"/>
    </source>
</evidence>
<keyword evidence="1 3" id="KW-0315">Glutamine amidotransferase</keyword>
<dbReference type="Gene3D" id="3.60.20.10">
    <property type="entry name" value="Glutamine Phosphoribosylpyrophosphate, subunit 1, domain 1"/>
    <property type="match status" value="1"/>
</dbReference>
<organism evidence="3 4">
    <name type="scientific">Endozoicomonas numazuensis</name>
    <dbReference type="NCBI Taxonomy" id="1137799"/>
    <lineage>
        <taxon>Bacteria</taxon>
        <taxon>Pseudomonadati</taxon>
        <taxon>Pseudomonadota</taxon>
        <taxon>Gammaproteobacteria</taxon>
        <taxon>Oceanospirillales</taxon>
        <taxon>Endozoicomonadaceae</taxon>
        <taxon>Endozoicomonas</taxon>
    </lineage>
</organism>
<protein>
    <submittedName>
        <fullName evidence="3">Glutamine amidotransferase</fullName>
    </submittedName>
</protein>
<feature type="domain" description="Glutamine amidotransferase type-2" evidence="2">
    <location>
        <begin position="2"/>
        <end position="251"/>
    </location>
</feature>
<dbReference type="SUPFAM" id="SSF56235">
    <property type="entry name" value="N-terminal nucleophile aminohydrolases (Ntn hydrolases)"/>
    <property type="match status" value="1"/>
</dbReference>
<evidence type="ECO:0000313" key="4">
    <source>
        <dbReference type="Proteomes" id="UP000028073"/>
    </source>
</evidence>
<dbReference type="GO" id="GO:0016740">
    <property type="term" value="F:transferase activity"/>
    <property type="evidence" value="ECO:0007669"/>
    <property type="project" value="UniProtKB-KW"/>
</dbReference>
<dbReference type="PROSITE" id="PS51278">
    <property type="entry name" value="GATASE_TYPE_2"/>
    <property type="match status" value="1"/>
</dbReference>
<dbReference type="AlphaFoldDB" id="A0A081NH07"/>
<reference evidence="3 4" key="1">
    <citation type="submission" date="2014-06" db="EMBL/GenBank/DDBJ databases">
        <title>Whole Genome Sequences of Three Symbiotic Endozoicomonas Bacteria.</title>
        <authorList>
            <person name="Neave M.J."/>
            <person name="Apprill A."/>
            <person name="Voolstra C.R."/>
        </authorList>
    </citation>
    <scope>NUCLEOTIDE SEQUENCE [LARGE SCALE GENOMIC DNA]</scope>
    <source>
        <strain evidence="3 4">DSM 25634</strain>
    </source>
</reference>
<proteinExistence type="predicted"/>
<dbReference type="EMBL" id="JOKH01000002">
    <property type="protein sequence ID" value="KEQ17730.1"/>
    <property type="molecule type" value="Genomic_DNA"/>
</dbReference>
<dbReference type="Pfam" id="PF13230">
    <property type="entry name" value="GATase_4"/>
    <property type="match status" value="1"/>
</dbReference>
<dbReference type="PANTHER" id="PTHR42824:SF1">
    <property type="entry name" value="GLUTAMINE AMIDOTRANSFERASE YAFJ-RELATED"/>
    <property type="match status" value="1"/>
</dbReference>
<dbReference type="eggNOG" id="COG0121">
    <property type="taxonomic scope" value="Bacteria"/>
</dbReference>
<evidence type="ECO:0000259" key="2">
    <source>
        <dbReference type="PROSITE" id="PS51278"/>
    </source>
</evidence>
<keyword evidence="3" id="KW-0808">Transferase</keyword>
<evidence type="ECO:0000313" key="3">
    <source>
        <dbReference type="EMBL" id="KEQ17730.1"/>
    </source>
</evidence>
<gene>
    <name evidence="3" type="ORF">GZ78_08585</name>
</gene>
<dbReference type="InterPro" id="IPR026869">
    <property type="entry name" value="EgtC-like"/>
</dbReference>
<dbReference type="OrthoDB" id="321954at2"/>
<dbReference type="PANTHER" id="PTHR42824">
    <property type="entry name" value="GLUTAMINE AMIDOTRANSFERASE"/>
    <property type="match status" value="1"/>
</dbReference>
<name>A0A081NH07_9GAMM</name>
<sequence length="258" mass="29605">MCELLGMSANTPTDICFSFSGLMQRGGRTGPHSDGWGIVFYEGAGVREFRDPHPSCESEIARLVRNYPIKSDIVISHIRQANAGRVSLENTHPFTREFWGRNWTFAHNGQLKGIKKKELCYYRPVGTTDSEYAFCWLMCKLRERFPKPPARPATLQRYIHTLALELRELGVFNMLLTDSKHLYCFCSTKLSWITRKAPFEKATLKDDSLSVDFKKVTTENDIVTVVATEPLTTNESWNIMKPGELIVFREGQVEYHKE</sequence>